<dbReference type="PROSITE" id="PS00774">
    <property type="entry name" value="CHITINASE_19_2"/>
    <property type="match status" value="1"/>
</dbReference>
<dbReference type="EC" id="3.2.1.14" evidence="2"/>
<reference evidence="9" key="4">
    <citation type="submission" date="2019-03" db="UniProtKB">
        <authorList>
            <consortium name="EnsemblPlants"/>
        </authorList>
    </citation>
    <scope>IDENTIFICATION</scope>
</reference>
<dbReference type="PANTHER" id="PTHR22595">
    <property type="entry name" value="CHITINASE-RELATED"/>
    <property type="match status" value="1"/>
</dbReference>
<dbReference type="Gene3D" id="3.30.20.10">
    <property type="entry name" value="Endochitinase, domain 2"/>
    <property type="match status" value="1"/>
</dbReference>
<dbReference type="GO" id="GO:0006032">
    <property type="term" value="P:chitin catabolic process"/>
    <property type="evidence" value="ECO:0007669"/>
    <property type="project" value="InterPro"/>
</dbReference>
<dbReference type="Pfam" id="PF00182">
    <property type="entry name" value="Glyco_hydro_19"/>
    <property type="match status" value="1"/>
</dbReference>
<evidence type="ECO:0000256" key="6">
    <source>
        <dbReference type="ARBA" id="ARBA00023326"/>
    </source>
</evidence>
<evidence type="ECO:0000313" key="10">
    <source>
        <dbReference type="Proteomes" id="UP000015105"/>
    </source>
</evidence>
<evidence type="ECO:0000259" key="8">
    <source>
        <dbReference type="PROSITE" id="PS00774"/>
    </source>
</evidence>
<reference evidence="10" key="1">
    <citation type="journal article" date="2014" name="Science">
        <title>Ancient hybridizations among the ancestral genomes of bread wheat.</title>
        <authorList>
            <consortium name="International Wheat Genome Sequencing Consortium,"/>
            <person name="Marcussen T."/>
            <person name="Sandve S.R."/>
            <person name="Heier L."/>
            <person name="Spannagl M."/>
            <person name="Pfeifer M."/>
            <person name="Jakobsen K.S."/>
            <person name="Wulff B.B."/>
            <person name="Steuernagel B."/>
            <person name="Mayer K.F."/>
            <person name="Olsen O.A."/>
        </authorList>
    </citation>
    <scope>NUCLEOTIDE SEQUENCE [LARGE SCALE GENOMIC DNA]</scope>
    <source>
        <strain evidence="10">cv. AL8/78</strain>
    </source>
</reference>
<keyword evidence="10" id="KW-1185">Reference proteome</keyword>
<feature type="region of interest" description="Disordered" evidence="7">
    <location>
        <begin position="72"/>
        <end position="124"/>
    </location>
</feature>
<dbReference type="InterPro" id="IPR000726">
    <property type="entry name" value="Glyco_hydro_19_cat"/>
</dbReference>
<dbReference type="EnsemblPlants" id="AET4Gv20774500.1">
    <property type="protein sequence ID" value="AET4Gv20774500.1"/>
    <property type="gene ID" value="AET4Gv20774500"/>
</dbReference>
<dbReference type="GO" id="GO:0016998">
    <property type="term" value="P:cell wall macromolecule catabolic process"/>
    <property type="evidence" value="ECO:0007669"/>
    <property type="project" value="InterPro"/>
</dbReference>
<dbReference type="GO" id="GO:0008843">
    <property type="term" value="F:endochitinase activity"/>
    <property type="evidence" value="ECO:0007669"/>
    <property type="project" value="UniProtKB-EC"/>
</dbReference>
<comment type="catalytic activity">
    <reaction evidence="1">
        <text>Random endo-hydrolysis of N-acetyl-beta-D-glucosaminide (1-&gt;4)-beta-linkages in chitin and chitodextrins.</text>
        <dbReference type="EC" id="3.2.1.14"/>
    </reaction>
</comment>
<dbReference type="Gene3D" id="1.10.530.10">
    <property type="match status" value="1"/>
</dbReference>
<evidence type="ECO:0000313" key="9">
    <source>
        <dbReference type="EnsemblPlants" id="AET4Gv20774500.1"/>
    </source>
</evidence>
<evidence type="ECO:0000256" key="1">
    <source>
        <dbReference type="ARBA" id="ARBA00000822"/>
    </source>
</evidence>
<keyword evidence="4" id="KW-0119">Carbohydrate metabolism</keyword>
<name>A0A453J353_AEGTS</name>
<evidence type="ECO:0000256" key="7">
    <source>
        <dbReference type="SAM" id="MobiDB-lite"/>
    </source>
</evidence>
<proteinExistence type="predicted"/>
<sequence>HRAVYACTVSTTSVEPGTRWGWTCLLGRPDLVSTDPVVAFKTAIWFWMTPRHGAQKMPSCHAVMTGGWRPSRREAPRVRHDHQHHQRRAGVRQASRDAPGQGPGRVLQEVLPPAPCPARPQRGLHQPEAIRARRLISQRVAHAHGCSLQCLFACW</sequence>
<dbReference type="PANTHER" id="PTHR22595:SF45">
    <property type="entry name" value="CHITINASE 11"/>
    <property type="match status" value="1"/>
</dbReference>
<dbReference type="AlphaFoldDB" id="A0A453J353"/>
<dbReference type="InterPro" id="IPR023346">
    <property type="entry name" value="Lysozyme-like_dom_sf"/>
</dbReference>
<keyword evidence="6" id="KW-0624">Polysaccharide degradation</keyword>
<organism evidence="9 10">
    <name type="scientific">Aegilops tauschii subsp. strangulata</name>
    <name type="common">Goatgrass</name>
    <dbReference type="NCBI Taxonomy" id="200361"/>
    <lineage>
        <taxon>Eukaryota</taxon>
        <taxon>Viridiplantae</taxon>
        <taxon>Streptophyta</taxon>
        <taxon>Embryophyta</taxon>
        <taxon>Tracheophyta</taxon>
        <taxon>Spermatophyta</taxon>
        <taxon>Magnoliopsida</taxon>
        <taxon>Liliopsida</taxon>
        <taxon>Poales</taxon>
        <taxon>Poaceae</taxon>
        <taxon>BOP clade</taxon>
        <taxon>Pooideae</taxon>
        <taxon>Triticodae</taxon>
        <taxon>Triticeae</taxon>
        <taxon>Triticinae</taxon>
        <taxon>Aegilops</taxon>
    </lineage>
</organism>
<protein>
    <recommendedName>
        <fullName evidence="2">chitinase</fullName>
        <ecNumber evidence="2">3.2.1.14</ecNumber>
    </recommendedName>
</protein>
<dbReference type="GO" id="GO:0050832">
    <property type="term" value="P:defense response to fungus"/>
    <property type="evidence" value="ECO:0007669"/>
    <property type="project" value="TreeGrafter"/>
</dbReference>
<feature type="compositionally biased region" description="Basic residues" evidence="7">
    <location>
        <begin position="79"/>
        <end position="90"/>
    </location>
</feature>
<evidence type="ECO:0000256" key="5">
    <source>
        <dbReference type="ARBA" id="ARBA00023295"/>
    </source>
</evidence>
<dbReference type="GO" id="GO:0000272">
    <property type="term" value="P:polysaccharide catabolic process"/>
    <property type="evidence" value="ECO:0007669"/>
    <property type="project" value="UniProtKB-KW"/>
</dbReference>
<evidence type="ECO:0000256" key="3">
    <source>
        <dbReference type="ARBA" id="ARBA00022801"/>
    </source>
</evidence>
<dbReference type="SUPFAM" id="SSF53955">
    <property type="entry name" value="Lysozyme-like"/>
    <property type="match status" value="1"/>
</dbReference>
<feature type="domain" description="Glycoside hydrolase family 19 catalytic" evidence="8">
    <location>
        <begin position="38"/>
        <end position="48"/>
    </location>
</feature>
<keyword evidence="5" id="KW-0326">Glycosidase</keyword>
<dbReference type="Proteomes" id="UP000015105">
    <property type="component" value="Chromosome 4D"/>
</dbReference>
<accession>A0A453J353</accession>
<evidence type="ECO:0000256" key="4">
    <source>
        <dbReference type="ARBA" id="ARBA00023277"/>
    </source>
</evidence>
<keyword evidence="3" id="KW-0378">Hydrolase</keyword>
<evidence type="ECO:0000256" key="2">
    <source>
        <dbReference type="ARBA" id="ARBA00012729"/>
    </source>
</evidence>
<reference evidence="9" key="3">
    <citation type="journal article" date="2017" name="Nature">
        <title>Genome sequence of the progenitor of the wheat D genome Aegilops tauschii.</title>
        <authorList>
            <person name="Luo M.C."/>
            <person name="Gu Y.Q."/>
            <person name="Puiu D."/>
            <person name="Wang H."/>
            <person name="Twardziok S.O."/>
            <person name="Deal K.R."/>
            <person name="Huo N."/>
            <person name="Zhu T."/>
            <person name="Wang L."/>
            <person name="Wang Y."/>
            <person name="McGuire P.E."/>
            <person name="Liu S."/>
            <person name="Long H."/>
            <person name="Ramasamy R.K."/>
            <person name="Rodriguez J.C."/>
            <person name="Van S.L."/>
            <person name="Yuan L."/>
            <person name="Wang Z."/>
            <person name="Xia Z."/>
            <person name="Xiao L."/>
            <person name="Anderson O.D."/>
            <person name="Ouyang S."/>
            <person name="Liang Y."/>
            <person name="Zimin A.V."/>
            <person name="Pertea G."/>
            <person name="Qi P."/>
            <person name="Bennetzen J.L."/>
            <person name="Dai X."/>
            <person name="Dawson M.W."/>
            <person name="Muller H.G."/>
            <person name="Kugler K."/>
            <person name="Rivarola-Duarte L."/>
            <person name="Spannagl M."/>
            <person name="Mayer K.F.X."/>
            <person name="Lu F.H."/>
            <person name="Bevan M.W."/>
            <person name="Leroy P."/>
            <person name="Li P."/>
            <person name="You F.M."/>
            <person name="Sun Q."/>
            <person name="Liu Z."/>
            <person name="Lyons E."/>
            <person name="Wicker T."/>
            <person name="Salzberg S.L."/>
            <person name="Devos K.M."/>
            <person name="Dvorak J."/>
        </authorList>
    </citation>
    <scope>NUCLEOTIDE SEQUENCE [LARGE SCALE GENOMIC DNA]</scope>
    <source>
        <strain evidence="9">cv. AL8/78</strain>
    </source>
</reference>
<reference evidence="9" key="5">
    <citation type="journal article" date="2021" name="G3 (Bethesda)">
        <title>Aegilops tauschii genome assembly Aet v5.0 features greater sequence contiguity and improved annotation.</title>
        <authorList>
            <person name="Wang L."/>
            <person name="Zhu T."/>
            <person name="Rodriguez J.C."/>
            <person name="Deal K.R."/>
            <person name="Dubcovsky J."/>
            <person name="McGuire P.E."/>
            <person name="Lux T."/>
            <person name="Spannagl M."/>
            <person name="Mayer K.F.X."/>
            <person name="Baldrich P."/>
            <person name="Meyers B.C."/>
            <person name="Huo N."/>
            <person name="Gu Y.Q."/>
            <person name="Zhou H."/>
            <person name="Devos K.M."/>
            <person name="Bennetzen J.L."/>
            <person name="Unver T."/>
            <person name="Budak H."/>
            <person name="Gulick P.J."/>
            <person name="Galiba G."/>
            <person name="Kalapos B."/>
            <person name="Nelson D.R."/>
            <person name="Li P."/>
            <person name="You F.M."/>
            <person name="Luo M.C."/>
            <person name="Dvorak J."/>
        </authorList>
    </citation>
    <scope>NUCLEOTIDE SEQUENCE [LARGE SCALE GENOMIC DNA]</scope>
    <source>
        <strain evidence="9">cv. AL8/78</strain>
    </source>
</reference>
<reference evidence="10" key="2">
    <citation type="journal article" date="2017" name="Nat. Plants">
        <title>The Aegilops tauschii genome reveals multiple impacts of transposons.</title>
        <authorList>
            <person name="Zhao G."/>
            <person name="Zou C."/>
            <person name="Li K."/>
            <person name="Wang K."/>
            <person name="Li T."/>
            <person name="Gao L."/>
            <person name="Zhang X."/>
            <person name="Wang H."/>
            <person name="Yang Z."/>
            <person name="Liu X."/>
            <person name="Jiang W."/>
            <person name="Mao L."/>
            <person name="Kong X."/>
            <person name="Jiao Y."/>
            <person name="Jia J."/>
        </authorList>
    </citation>
    <scope>NUCLEOTIDE SEQUENCE [LARGE SCALE GENOMIC DNA]</scope>
    <source>
        <strain evidence="10">cv. AL8/78</strain>
    </source>
</reference>
<dbReference type="Gramene" id="AET4Gv20774500.1">
    <property type="protein sequence ID" value="AET4Gv20774500.1"/>
    <property type="gene ID" value="AET4Gv20774500"/>
</dbReference>